<keyword evidence="3" id="KW-1185">Reference proteome</keyword>
<evidence type="ECO:0000313" key="2">
    <source>
        <dbReference type="EMBL" id="KFM26455.1"/>
    </source>
</evidence>
<dbReference type="EMBL" id="KL662128">
    <property type="protein sequence ID" value="KFM26455.1"/>
    <property type="molecule type" value="Genomic_DNA"/>
</dbReference>
<dbReference type="PANTHER" id="PTHR10133">
    <property type="entry name" value="DNA POLYMERASE I"/>
    <property type="match status" value="1"/>
</dbReference>
<dbReference type="OrthoDB" id="511028at2759"/>
<organism evidence="2 3">
    <name type="scientific">Auxenochlorella protothecoides</name>
    <name type="common">Green microalga</name>
    <name type="synonym">Chlorella protothecoides</name>
    <dbReference type="NCBI Taxonomy" id="3075"/>
    <lineage>
        <taxon>Eukaryota</taxon>
        <taxon>Viridiplantae</taxon>
        <taxon>Chlorophyta</taxon>
        <taxon>core chlorophytes</taxon>
        <taxon>Trebouxiophyceae</taxon>
        <taxon>Chlorellales</taxon>
        <taxon>Chlorellaceae</taxon>
        <taxon>Auxenochlorella</taxon>
    </lineage>
</organism>
<reference evidence="2 3" key="1">
    <citation type="journal article" date="2014" name="BMC Genomics">
        <title>Oil accumulation mechanisms of the oleaginous microalga Chlorella protothecoides revealed through its genome, transcriptomes, and proteomes.</title>
        <authorList>
            <person name="Gao C."/>
            <person name="Wang Y."/>
            <person name="Shen Y."/>
            <person name="Yan D."/>
            <person name="He X."/>
            <person name="Dai J."/>
            <person name="Wu Q."/>
        </authorList>
    </citation>
    <scope>NUCLEOTIDE SEQUENCE [LARGE SCALE GENOMIC DNA]</scope>
    <source>
        <strain evidence="2 3">0710</strain>
    </source>
</reference>
<feature type="domain" description="POLQ-like helical" evidence="1">
    <location>
        <begin position="126"/>
        <end position="204"/>
    </location>
</feature>
<protein>
    <submittedName>
        <fullName evidence="2">DNA polymerase theta</fullName>
    </submittedName>
</protein>
<dbReference type="KEGG" id="apro:F751_2673"/>
<dbReference type="SUPFAM" id="SSF158702">
    <property type="entry name" value="Sec63 N-terminal domain-like"/>
    <property type="match status" value="1"/>
</dbReference>
<evidence type="ECO:0000313" key="3">
    <source>
        <dbReference type="Proteomes" id="UP000028924"/>
    </source>
</evidence>
<proteinExistence type="predicted"/>
<dbReference type="STRING" id="3075.A0A087SL51"/>
<dbReference type="GeneID" id="23614064"/>
<dbReference type="GO" id="GO:0006261">
    <property type="term" value="P:DNA-templated DNA replication"/>
    <property type="evidence" value="ECO:0007669"/>
    <property type="project" value="InterPro"/>
</dbReference>
<dbReference type="Proteomes" id="UP000028924">
    <property type="component" value="Unassembled WGS sequence"/>
</dbReference>
<dbReference type="GO" id="GO:0003887">
    <property type="term" value="F:DNA-directed DNA polymerase activity"/>
    <property type="evidence" value="ECO:0007669"/>
    <property type="project" value="InterPro"/>
</dbReference>
<dbReference type="InterPro" id="IPR002298">
    <property type="entry name" value="DNA_polymerase_A"/>
</dbReference>
<dbReference type="PANTHER" id="PTHR10133:SF62">
    <property type="entry name" value="DNA POLYMERASE THETA"/>
    <property type="match status" value="1"/>
</dbReference>
<evidence type="ECO:0000259" key="1">
    <source>
        <dbReference type="Pfam" id="PF21099"/>
    </source>
</evidence>
<dbReference type="Pfam" id="PF21099">
    <property type="entry name" value="POLQ_helical"/>
    <property type="match status" value="1"/>
</dbReference>
<name>A0A087SL51_AUXPR</name>
<dbReference type="AlphaFoldDB" id="A0A087SL51"/>
<sequence length="260" mass="29178">MKRAMLEVVATGGDIKNAPSYRLCPPQIVAATTVAALQWLGREDHAFVTWDRYHQVYRPSPLGCAALVSGFPPERCMAIHADLQRARECIVLPSDLHLTFLCVSPTDDLIPDWRRLLQLRSSGKPEEMTDSERVGRRFWAALILRDVLAEVDLQEISRKFGAAQGAIQGLQERSSRFASMLAAFCERLQWQDLEMLVSKFQARVLQGVRPELLALTEIPFVRNYTARKLYSAGLRSPDSIAALEDETLLIEILARGSTGR</sequence>
<dbReference type="InterPro" id="IPR048960">
    <property type="entry name" value="POLQ-like_helical"/>
</dbReference>
<dbReference type="Gene3D" id="1.10.3380.20">
    <property type="match status" value="1"/>
</dbReference>
<dbReference type="eggNOG" id="KOG0950">
    <property type="taxonomic scope" value="Eukaryota"/>
</dbReference>
<dbReference type="RefSeq" id="XP_011399387.1">
    <property type="nucleotide sequence ID" value="XM_011401085.1"/>
</dbReference>
<accession>A0A087SL51</accession>
<gene>
    <name evidence="2" type="ORF">F751_2673</name>
</gene>
<dbReference type="GO" id="GO:0006302">
    <property type="term" value="P:double-strand break repair"/>
    <property type="evidence" value="ECO:0007669"/>
    <property type="project" value="TreeGrafter"/>
</dbReference>